<dbReference type="AlphaFoldDB" id="A0A345LYK4"/>
<evidence type="ECO:0000313" key="4">
    <source>
        <dbReference type="EMBL" id="MDT0132003.1"/>
    </source>
</evidence>
<dbReference type="CDD" id="cd00093">
    <property type="entry name" value="HTH_XRE"/>
    <property type="match status" value="1"/>
</dbReference>
<evidence type="ECO:0000256" key="1">
    <source>
        <dbReference type="ARBA" id="ARBA00023125"/>
    </source>
</evidence>
<evidence type="ECO:0000313" key="3">
    <source>
        <dbReference type="EMBL" id="MBQ0269335.1"/>
    </source>
</evidence>
<dbReference type="Proteomes" id="UP000674270">
    <property type="component" value="Unassembled WGS sequence"/>
</dbReference>
<dbReference type="OrthoDB" id="9797172at2"/>
<evidence type="ECO:0000259" key="2">
    <source>
        <dbReference type="PROSITE" id="PS50943"/>
    </source>
</evidence>
<dbReference type="Proteomes" id="UP001252207">
    <property type="component" value="Unassembled WGS sequence"/>
</dbReference>
<dbReference type="EMBL" id="JAGKLY010000005">
    <property type="protein sequence ID" value="MBQ0269335.1"/>
    <property type="molecule type" value="Genomic_DNA"/>
</dbReference>
<evidence type="ECO:0000313" key="7">
    <source>
        <dbReference type="Proteomes" id="UP001252207"/>
    </source>
</evidence>
<comment type="caution">
    <text evidence="3">The sequence shown here is derived from an EMBL/GenBank/DDBJ whole genome shotgun (WGS) entry which is preliminary data.</text>
</comment>
<evidence type="ECO:0000313" key="5">
    <source>
        <dbReference type="EMBL" id="MDT0135073.1"/>
    </source>
</evidence>
<accession>A0A345LYK4</accession>
<name>A0A345LYK4_9GAMM</name>
<dbReference type="InterPro" id="IPR010982">
    <property type="entry name" value="Lambda_DNA-bd_dom_sf"/>
</dbReference>
<evidence type="ECO:0000313" key="6">
    <source>
        <dbReference type="Proteomes" id="UP000674270"/>
    </source>
</evidence>
<dbReference type="EMBL" id="JANAVW010000001">
    <property type="protein sequence ID" value="MDT0132003.1"/>
    <property type="molecule type" value="Genomic_DNA"/>
</dbReference>
<feature type="domain" description="HTH cro/C1-type" evidence="2">
    <location>
        <begin position="15"/>
        <end position="69"/>
    </location>
</feature>
<dbReference type="KEGG" id="prq:CYG50_14820"/>
<gene>
    <name evidence="3" type="ORF">J7T18_13605</name>
    <name evidence="4" type="ORF">NLX89_01385</name>
    <name evidence="5" type="ORF">NLX89_17230</name>
</gene>
<dbReference type="SMART" id="SM00530">
    <property type="entry name" value="HTH_XRE"/>
    <property type="match status" value="1"/>
</dbReference>
<keyword evidence="1" id="KW-0238">DNA-binding</keyword>
<dbReference type="PROSITE" id="PS50943">
    <property type="entry name" value="HTH_CROC1"/>
    <property type="match status" value="1"/>
</dbReference>
<dbReference type="InterPro" id="IPR001387">
    <property type="entry name" value="Cro/C1-type_HTH"/>
</dbReference>
<protein>
    <submittedName>
        <fullName evidence="4">Helix-turn-helix domain-containing protein</fullName>
    </submittedName>
    <submittedName>
        <fullName evidence="3">Helix-turn-helix transcriptional regulator</fullName>
    </submittedName>
</protein>
<dbReference type="Gene3D" id="1.10.260.40">
    <property type="entry name" value="lambda repressor-like DNA-binding domains"/>
    <property type="match status" value="1"/>
</dbReference>
<sequence length="98" mass="11773">MPNYYPISKIIGNKITYYRKMKGMTLENLSNIVGVSEQQQSRYERGINRINIDRLYHYSKIFEIDIMAFFIFNSKEINEIEHSEERHLIKKVNVKDIL</sequence>
<reference evidence="4 7" key="2">
    <citation type="submission" date="2022-06" db="EMBL/GenBank/DDBJ databases">
        <title>Chromosome and plasmid sequencings of Enterobacteriales species co-exiting double carbapenemases.</title>
        <authorList>
            <person name="Fu Y."/>
        </authorList>
    </citation>
    <scope>NUCLEOTIDE SEQUENCE [LARGE SCALE GENOMIC DNA]</scope>
    <source>
        <strain evidence="4 7">21030615019</strain>
    </source>
</reference>
<dbReference type="GO" id="GO:0003677">
    <property type="term" value="F:DNA binding"/>
    <property type="evidence" value="ECO:0007669"/>
    <property type="project" value="UniProtKB-KW"/>
</dbReference>
<dbReference type="SUPFAM" id="SSF47413">
    <property type="entry name" value="lambda repressor-like DNA-binding domains"/>
    <property type="match status" value="1"/>
</dbReference>
<dbReference type="GeneID" id="89488347"/>
<dbReference type="Pfam" id="PF01381">
    <property type="entry name" value="HTH_3"/>
    <property type="match status" value="1"/>
</dbReference>
<dbReference type="RefSeq" id="WP_102138829.1">
    <property type="nucleotide sequence ID" value="NZ_CP031123.2"/>
</dbReference>
<reference evidence="3" key="1">
    <citation type="submission" date="2021-03" db="EMBL/GenBank/DDBJ databases">
        <authorList>
            <person name="Stanton E."/>
        </authorList>
    </citation>
    <scope>NUCLEOTIDE SEQUENCE</scope>
    <source>
        <strain evidence="3">2020EL-00113</strain>
    </source>
</reference>
<proteinExistence type="predicted"/>
<dbReference type="EMBL" id="JANAVW010000001">
    <property type="protein sequence ID" value="MDT0135073.1"/>
    <property type="molecule type" value="Genomic_DNA"/>
</dbReference>
<keyword evidence="7" id="KW-1185">Reference proteome</keyword>
<dbReference type="PANTHER" id="PTHR46558:SF4">
    <property type="entry name" value="DNA-BIDING PHAGE PROTEIN"/>
    <property type="match status" value="1"/>
</dbReference>
<organism evidence="3 6">
    <name type="scientific">Providencia huaxiensis</name>
    <dbReference type="NCBI Taxonomy" id="2027290"/>
    <lineage>
        <taxon>Bacteria</taxon>
        <taxon>Pseudomonadati</taxon>
        <taxon>Pseudomonadota</taxon>
        <taxon>Gammaproteobacteria</taxon>
        <taxon>Enterobacterales</taxon>
        <taxon>Morganellaceae</taxon>
        <taxon>Providencia</taxon>
    </lineage>
</organism>
<dbReference type="PANTHER" id="PTHR46558">
    <property type="entry name" value="TRACRIPTIONAL REGULATORY PROTEIN-RELATED-RELATED"/>
    <property type="match status" value="1"/>
</dbReference>